<evidence type="ECO:0000256" key="7">
    <source>
        <dbReference type="SAM" id="Phobius"/>
    </source>
</evidence>
<gene>
    <name evidence="10" type="ORF">NMQ00_03140</name>
</gene>
<dbReference type="PANTHER" id="PTHR32309:SF13">
    <property type="entry name" value="FERRIC ENTEROBACTIN TRANSPORT PROTEIN FEPE"/>
    <property type="match status" value="1"/>
</dbReference>
<keyword evidence="3" id="KW-1003">Cell membrane</keyword>
<feature type="domain" description="Polysaccharide chain length determinant N-terminal" evidence="8">
    <location>
        <begin position="4"/>
        <end position="93"/>
    </location>
</feature>
<evidence type="ECO:0000313" key="10">
    <source>
        <dbReference type="EMBL" id="UTT43511.1"/>
    </source>
</evidence>
<keyword evidence="11" id="KW-1185">Reference proteome</keyword>
<feature type="transmembrane region" description="Helical" evidence="7">
    <location>
        <begin position="21"/>
        <end position="41"/>
    </location>
</feature>
<dbReference type="PANTHER" id="PTHR32309">
    <property type="entry name" value="TYROSINE-PROTEIN KINASE"/>
    <property type="match status" value="1"/>
</dbReference>
<dbReference type="Pfam" id="PF02706">
    <property type="entry name" value="Wzz"/>
    <property type="match status" value="1"/>
</dbReference>
<dbReference type="InterPro" id="IPR003856">
    <property type="entry name" value="LPS_length_determ_N"/>
</dbReference>
<sequence length="243" mass="26238">MKEETISIGELISILKRNKGTIISLTVIAALISFLVSSFIIQPTYEASTQVLVAPKETQNNMIDSSQVQSSVALVNTYRVIIQSPTILEQVQDNVTGSPENISNLITVNSEQNSQVINIKVQHTNPVLATDIANEISTVFSTEVSELMSGVDNVKVLSAASVPANPVKPNILLNTAIATVLGAMIGIAIAFLKVVLDRRIKTEQDVETVLELPVLGSIPVIDRNEMRAARKNGVEMKGERAHV</sequence>
<evidence type="ECO:0000256" key="3">
    <source>
        <dbReference type="ARBA" id="ARBA00022475"/>
    </source>
</evidence>
<name>A0ABY5FPK6_9BACL</name>
<organism evidence="10 11">
    <name type="scientific">Exiguobacterium aurantiacum</name>
    <dbReference type="NCBI Taxonomy" id="33987"/>
    <lineage>
        <taxon>Bacteria</taxon>
        <taxon>Bacillati</taxon>
        <taxon>Bacillota</taxon>
        <taxon>Bacilli</taxon>
        <taxon>Bacillales</taxon>
        <taxon>Bacillales Family XII. Incertae Sedis</taxon>
        <taxon>Exiguobacterium</taxon>
    </lineage>
</organism>
<evidence type="ECO:0000256" key="1">
    <source>
        <dbReference type="ARBA" id="ARBA00004651"/>
    </source>
</evidence>
<dbReference type="EMBL" id="CP101462">
    <property type="protein sequence ID" value="UTT43511.1"/>
    <property type="molecule type" value="Genomic_DNA"/>
</dbReference>
<accession>A0ABY5FPK6</accession>
<protein>
    <submittedName>
        <fullName evidence="10">Wzz/FepE/Etk N-terminal domain-containing protein</fullName>
    </submittedName>
</protein>
<comment type="similarity">
    <text evidence="2">Belongs to the CpsC/CapA family.</text>
</comment>
<feature type="transmembrane region" description="Helical" evidence="7">
    <location>
        <begin position="171"/>
        <end position="192"/>
    </location>
</feature>
<dbReference type="RefSeq" id="WP_255177890.1">
    <property type="nucleotide sequence ID" value="NZ_CP101462.1"/>
</dbReference>
<comment type="subcellular location">
    <subcellularLocation>
        <location evidence="1">Cell membrane</location>
        <topology evidence="1">Multi-pass membrane protein</topology>
    </subcellularLocation>
</comment>
<evidence type="ECO:0000256" key="5">
    <source>
        <dbReference type="ARBA" id="ARBA00022989"/>
    </source>
</evidence>
<keyword evidence="4 7" id="KW-0812">Transmembrane</keyword>
<dbReference type="Pfam" id="PF13807">
    <property type="entry name" value="GNVR"/>
    <property type="match status" value="1"/>
</dbReference>
<feature type="domain" description="Tyrosine-protein kinase G-rich" evidence="9">
    <location>
        <begin position="144"/>
        <end position="194"/>
    </location>
</feature>
<keyword evidence="5 7" id="KW-1133">Transmembrane helix</keyword>
<reference evidence="10" key="1">
    <citation type="submission" date="2022-07" db="EMBL/GenBank/DDBJ databases">
        <title>Complete genome of CX2.</title>
        <authorList>
            <person name="Cao G."/>
        </authorList>
    </citation>
    <scope>NUCLEOTIDE SEQUENCE</scope>
    <source>
        <strain evidence="10">CX2</strain>
    </source>
</reference>
<keyword evidence="6 7" id="KW-0472">Membrane</keyword>
<evidence type="ECO:0000259" key="9">
    <source>
        <dbReference type="Pfam" id="PF13807"/>
    </source>
</evidence>
<evidence type="ECO:0000313" key="11">
    <source>
        <dbReference type="Proteomes" id="UP001060325"/>
    </source>
</evidence>
<dbReference type="InterPro" id="IPR050445">
    <property type="entry name" value="Bact_polysacc_biosynth/exp"/>
</dbReference>
<evidence type="ECO:0000256" key="2">
    <source>
        <dbReference type="ARBA" id="ARBA00006683"/>
    </source>
</evidence>
<dbReference type="InterPro" id="IPR032807">
    <property type="entry name" value="GNVR"/>
</dbReference>
<dbReference type="Proteomes" id="UP001060325">
    <property type="component" value="Chromosome"/>
</dbReference>
<evidence type="ECO:0000256" key="4">
    <source>
        <dbReference type="ARBA" id="ARBA00022692"/>
    </source>
</evidence>
<evidence type="ECO:0000256" key="6">
    <source>
        <dbReference type="ARBA" id="ARBA00023136"/>
    </source>
</evidence>
<evidence type="ECO:0000259" key="8">
    <source>
        <dbReference type="Pfam" id="PF02706"/>
    </source>
</evidence>
<proteinExistence type="inferred from homology"/>